<dbReference type="Gene3D" id="2.130.10.10">
    <property type="entry name" value="YVTN repeat-like/Quinoprotein amine dehydrogenase"/>
    <property type="match status" value="1"/>
</dbReference>
<dbReference type="InterPro" id="IPR015943">
    <property type="entry name" value="WD40/YVTN_repeat-like_dom_sf"/>
</dbReference>
<reference evidence="1 2" key="1">
    <citation type="journal article" date="2022" name="Nat. Ecol. Evol.">
        <title>A masculinizing supergene underlies an exaggerated male reproductive morph in a spider.</title>
        <authorList>
            <person name="Hendrickx F."/>
            <person name="De Corte Z."/>
            <person name="Sonet G."/>
            <person name="Van Belleghem S.M."/>
            <person name="Kostlbacher S."/>
            <person name="Vangestel C."/>
        </authorList>
    </citation>
    <scope>NUCLEOTIDE SEQUENCE [LARGE SCALE GENOMIC DNA]</scope>
    <source>
        <strain evidence="1">W744_W776</strain>
    </source>
</reference>
<dbReference type="SMART" id="SM00320">
    <property type="entry name" value="WD40"/>
    <property type="match status" value="1"/>
</dbReference>
<protein>
    <submittedName>
        <fullName evidence="1">Uncharacterized protein</fullName>
    </submittedName>
</protein>
<gene>
    <name evidence="1" type="ORF">JTE90_009700</name>
</gene>
<name>A0AAV6V7T3_9ARAC</name>
<dbReference type="SUPFAM" id="SSF50978">
    <property type="entry name" value="WD40 repeat-like"/>
    <property type="match status" value="1"/>
</dbReference>
<dbReference type="EMBL" id="JAFNEN010000136">
    <property type="protein sequence ID" value="KAG8192672.1"/>
    <property type="molecule type" value="Genomic_DNA"/>
</dbReference>
<sequence length="102" mass="11833">MWREYLPGNPEGVPTVDNDPTWKCVCTLCGQYERAVFDVSWWPNLDLIATGSGDNYVRVFREMPDQIHIREHMNSSPLRRTDMNKMLIPLTGILKFRSTSLC</sequence>
<dbReference type="Proteomes" id="UP000827092">
    <property type="component" value="Unassembled WGS sequence"/>
</dbReference>
<dbReference type="InterPro" id="IPR001680">
    <property type="entry name" value="WD40_rpt"/>
</dbReference>
<evidence type="ECO:0000313" key="1">
    <source>
        <dbReference type="EMBL" id="KAG8192672.1"/>
    </source>
</evidence>
<dbReference type="InterPro" id="IPR036322">
    <property type="entry name" value="WD40_repeat_dom_sf"/>
</dbReference>
<comment type="caution">
    <text evidence="1">The sequence shown here is derived from an EMBL/GenBank/DDBJ whole genome shotgun (WGS) entry which is preliminary data.</text>
</comment>
<accession>A0AAV6V7T3</accession>
<organism evidence="1 2">
    <name type="scientific">Oedothorax gibbosus</name>
    <dbReference type="NCBI Taxonomy" id="931172"/>
    <lineage>
        <taxon>Eukaryota</taxon>
        <taxon>Metazoa</taxon>
        <taxon>Ecdysozoa</taxon>
        <taxon>Arthropoda</taxon>
        <taxon>Chelicerata</taxon>
        <taxon>Arachnida</taxon>
        <taxon>Araneae</taxon>
        <taxon>Araneomorphae</taxon>
        <taxon>Entelegynae</taxon>
        <taxon>Araneoidea</taxon>
        <taxon>Linyphiidae</taxon>
        <taxon>Erigoninae</taxon>
        <taxon>Oedothorax</taxon>
    </lineage>
</organism>
<keyword evidence="2" id="KW-1185">Reference proteome</keyword>
<proteinExistence type="predicted"/>
<evidence type="ECO:0000313" key="2">
    <source>
        <dbReference type="Proteomes" id="UP000827092"/>
    </source>
</evidence>
<dbReference type="AlphaFoldDB" id="A0AAV6V7T3"/>